<dbReference type="OrthoDB" id="4351019at2"/>
<proteinExistence type="predicted"/>
<comment type="caution">
    <text evidence="2">The sequence shown here is derived from an EMBL/GenBank/DDBJ whole genome shotgun (WGS) entry which is preliminary data.</text>
</comment>
<organism evidence="2 3">
    <name type="scientific">Streptomyces tsukubensis</name>
    <dbReference type="NCBI Taxonomy" id="83656"/>
    <lineage>
        <taxon>Bacteria</taxon>
        <taxon>Bacillati</taxon>
        <taxon>Actinomycetota</taxon>
        <taxon>Actinomycetes</taxon>
        <taxon>Kitasatosporales</taxon>
        <taxon>Streptomycetaceae</taxon>
        <taxon>Streptomyces</taxon>
    </lineage>
</organism>
<keyword evidence="1" id="KW-1133">Transmembrane helix</keyword>
<protein>
    <submittedName>
        <fullName evidence="2">Uncharacterized protein</fullName>
    </submittedName>
</protein>
<dbReference type="AlphaFoldDB" id="A0A1V4A278"/>
<feature type="transmembrane region" description="Helical" evidence="1">
    <location>
        <begin position="40"/>
        <end position="61"/>
    </location>
</feature>
<dbReference type="EMBL" id="MVFC01000036">
    <property type="protein sequence ID" value="OON72606.1"/>
    <property type="molecule type" value="Genomic_DNA"/>
</dbReference>
<keyword evidence="3" id="KW-1185">Reference proteome</keyword>
<name>A0A1V4A278_9ACTN</name>
<keyword evidence="1" id="KW-0812">Transmembrane</keyword>
<keyword evidence="1" id="KW-0472">Membrane</keyword>
<gene>
    <name evidence="2" type="ORF">B1H18_28925</name>
</gene>
<accession>A0A1V4A278</accession>
<sequence length="65" mass="6823">MTFDRLVCANCAGPVSEGRCSVCRASRARMEEREGPLANISPRALIAAIAVLIALLAVLAAHQTS</sequence>
<evidence type="ECO:0000313" key="2">
    <source>
        <dbReference type="EMBL" id="OON72606.1"/>
    </source>
</evidence>
<evidence type="ECO:0000256" key="1">
    <source>
        <dbReference type="SAM" id="Phobius"/>
    </source>
</evidence>
<dbReference type="Proteomes" id="UP000190539">
    <property type="component" value="Unassembled WGS sequence"/>
</dbReference>
<evidence type="ECO:0000313" key="3">
    <source>
        <dbReference type="Proteomes" id="UP000190539"/>
    </source>
</evidence>
<dbReference type="RefSeq" id="WP_077973012.1">
    <property type="nucleotide sequence ID" value="NZ_CP045178.1"/>
</dbReference>
<dbReference type="STRING" id="83656.B1H18_28925"/>
<reference evidence="2 3" key="1">
    <citation type="submission" date="2017-02" db="EMBL/GenBank/DDBJ databases">
        <title>Draft Genome Sequence of Streptomyces tsukubaensis F601, a Producer of the immunosuppressant tacrolimus FK506.</title>
        <authorList>
            <person name="Zong G."/>
            <person name="Zhong C."/>
            <person name="Fu J."/>
            <person name="Qin R."/>
            <person name="Cao G."/>
        </authorList>
    </citation>
    <scope>NUCLEOTIDE SEQUENCE [LARGE SCALE GENOMIC DNA]</scope>
    <source>
        <strain evidence="2 3">F601</strain>
    </source>
</reference>